<evidence type="ECO:0000313" key="3">
    <source>
        <dbReference type="Proteomes" id="UP000027037"/>
    </source>
</evidence>
<proteinExistence type="predicted"/>
<organism evidence="2 3">
    <name type="scientific">Hyphomonas beringensis</name>
    <dbReference type="NCBI Taxonomy" id="1280946"/>
    <lineage>
        <taxon>Bacteria</taxon>
        <taxon>Pseudomonadati</taxon>
        <taxon>Pseudomonadota</taxon>
        <taxon>Alphaproteobacteria</taxon>
        <taxon>Hyphomonadales</taxon>
        <taxon>Hyphomonadaceae</taxon>
        <taxon>Hyphomonas</taxon>
    </lineage>
</organism>
<dbReference type="OrthoDB" id="9973982at2"/>
<protein>
    <submittedName>
        <fullName evidence="2">Uncharacterized protein</fullName>
    </submittedName>
</protein>
<keyword evidence="3" id="KW-1185">Reference proteome</keyword>
<accession>A0A062UFB0</accession>
<dbReference type="RefSeq" id="WP_034795539.1">
    <property type="nucleotide sequence ID" value="NZ_AWFF01000034.1"/>
</dbReference>
<evidence type="ECO:0000256" key="1">
    <source>
        <dbReference type="SAM" id="MobiDB-lite"/>
    </source>
</evidence>
<dbReference type="PATRIC" id="fig|1280946.3.peg.1697"/>
<feature type="compositionally biased region" description="Polar residues" evidence="1">
    <location>
        <begin position="29"/>
        <end position="46"/>
    </location>
</feature>
<sequence>MSDTQSGKGDCYICGYPLDPLTSICPNCNYSQTPNPAAQGSRSGAVTQPEMAPDDSPPNSAAANLRKTLRKDLDARMSDAKANLKSKLKKK</sequence>
<dbReference type="AlphaFoldDB" id="A0A062UFB0"/>
<reference evidence="2 3" key="1">
    <citation type="journal article" date="2014" name="Antonie Van Leeuwenhoek">
        <title>Hyphomonas beringensis sp. nov. and Hyphomonas chukchiensis sp. nov., isolated from surface seawater of the Bering Sea and Chukchi Sea.</title>
        <authorList>
            <person name="Li C."/>
            <person name="Lai Q."/>
            <person name="Li G."/>
            <person name="Dong C."/>
            <person name="Wang J."/>
            <person name="Liao Y."/>
            <person name="Shao Z."/>
        </authorList>
    </citation>
    <scope>NUCLEOTIDE SEQUENCE [LARGE SCALE GENOMIC DNA]</scope>
    <source>
        <strain evidence="2 3">25B14_1</strain>
    </source>
</reference>
<gene>
    <name evidence="2" type="ORF">HY29_13430</name>
</gene>
<dbReference type="EMBL" id="AWFF01000034">
    <property type="protein sequence ID" value="KCZ54795.1"/>
    <property type="molecule type" value="Genomic_DNA"/>
</dbReference>
<name>A0A062UFB0_9PROT</name>
<feature type="region of interest" description="Disordered" evidence="1">
    <location>
        <begin position="29"/>
        <end position="62"/>
    </location>
</feature>
<dbReference type="STRING" id="1280946.HY29_13430"/>
<evidence type="ECO:0000313" key="2">
    <source>
        <dbReference type="EMBL" id="KCZ54795.1"/>
    </source>
</evidence>
<comment type="caution">
    <text evidence="2">The sequence shown here is derived from an EMBL/GenBank/DDBJ whole genome shotgun (WGS) entry which is preliminary data.</text>
</comment>
<dbReference type="Proteomes" id="UP000027037">
    <property type="component" value="Unassembled WGS sequence"/>
</dbReference>